<gene>
    <name evidence="1" type="ORF">ISN26_05440</name>
</gene>
<comment type="caution">
    <text evidence="1">The sequence shown here is derived from an EMBL/GenBank/DDBJ whole genome shotgun (WGS) entry which is preliminary data.</text>
</comment>
<keyword evidence="2" id="KW-1185">Reference proteome</keyword>
<accession>A0A930XYA4</accession>
<dbReference type="Proteomes" id="UP000604381">
    <property type="component" value="Unassembled WGS sequence"/>
</dbReference>
<dbReference type="Gene3D" id="2.60.450.10">
    <property type="entry name" value="Lipopolysaccharide (LPS) transport protein A like domain"/>
    <property type="match status" value="1"/>
</dbReference>
<evidence type="ECO:0000313" key="2">
    <source>
        <dbReference type="Proteomes" id="UP000604381"/>
    </source>
</evidence>
<dbReference type="EMBL" id="JADHEI010000038">
    <property type="protein sequence ID" value="MBF2735504.1"/>
    <property type="molecule type" value="Genomic_DNA"/>
</dbReference>
<reference evidence="1" key="1">
    <citation type="submission" date="2020-10" db="EMBL/GenBank/DDBJ databases">
        <title>An improved Amphimedon queenslandica hologenome assembly reveals how three proteobacterial symbionts can extend the metabolic phenotypic of their marine sponge host.</title>
        <authorList>
            <person name="Degnan B."/>
            <person name="Degnan S."/>
            <person name="Xiang X."/>
        </authorList>
    </citation>
    <scope>NUCLEOTIDE SEQUENCE</scope>
    <source>
        <strain evidence="1">AqS2</strain>
    </source>
</reference>
<proteinExistence type="predicted"/>
<evidence type="ECO:0000313" key="1">
    <source>
        <dbReference type="EMBL" id="MBF2735504.1"/>
    </source>
</evidence>
<sequence>RLAGTPARLSLPAGEGAPPIEAAAAAIGYAAGELRLEGGPASLSYPDAESGELLAATAASIVYAEEAGTIVMEGGAQAQLGSESIASELITFDAASGAFSAAPAEGERVKATIKLRQ</sequence>
<feature type="non-terminal residue" evidence="1">
    <location>
        <position position="1"/>
    </location>
</feature>
<organism evidence="1 2">
    <name type="scientific">Candidatus Amphirhobacter heronislandensis</name>
    <dbReference type="NCBI Taxonomy" id="1732024"/>
    <lineage>
        <taxon>Bacteria</taxon>
        <taxon>Pseudomonadati</taxon>
        <taxon>Pseudomonadota</taxon>
        <taxon>Gammaproteobacteria</taxon>
        <taxon>Candidatus Tethybacterales</taxon>
        <taxon>Candidatus Tethybacteraceae</taxon>
        <taxon>Candidatus Amphirhobacter</taxon>
    </lineage>
</organism>
<protein>
    <submittedName>
        <fullName evidence="1">Uncharacterized protein</fullName>
    </submittedName>
</protein>
<name>A0A930XYA4_9GAMM</name>
<dbReference type="AlphaFoldDB" id="A0A930XYA4"/>